<dbReference type="SUPFAM" id="SSF88946">
    <property type="entry name" value="Sigma2 domain of RNA polymerase sigma factors"/>
    <property type="match status" value="1"/>
</dbReference>
<dbReference type="Gene3D" id="1.10.10.10">
    <property type="entry name" value="Winged helix-like DNA-binding domain superfamily/Winged helix DNA-binding domain"/>
    <property type="match status" value="1"/>
</dbReference>
<dbReference type="NCBIfam" id="TIGR02937">
    <property type="entry name" value="sigma70-ECF"/>
    <property type="match status" value="1"/>
</dbReference>
<evidence type="ECO:0000256" key="4">
    <source>
        <dbReference type="ARBA" id="ARBA00023163"/>
    </source>
</evidence>
<dbReference type="EMBL" id="QWGR01000002">
    <property type="protein sequence ID" value="RIJ49725.1"/>
    <property type="molecule type" value="Genomic_DNA"/>
</dbReference>
<evidence type="ECO:0000259" key="6">
    <source>
        <dbReference type="Pfam" id="PF08281"/>
    </source>
</evidence>
<evidence type="ECO:0000256" key="2">
    <source>
        <dbReference type="ARBA" id="ARBA00023015"/>
    </source>
</evidence>
<dbReference type="InterPro" id="IPR036388">
    <property type="entry name" value="WH-like_DNA-bd_sf"/>
</dbReference>
<sequence>MNALVENSEHWQSLWERFIDGDKKAFALIYEDNIDGLFQYGSKLHPDESSVKDAIQEVFYDFYIKRKSIQKSHSIKFYLLLALKRNLIRKLQAERKQQVNNEEDDFYSEPETNPEYQTIKKESEKELEEKIKNALLKLPAKQKEAVYLRFDETLPYEEIAKILDISVESARTLVYRAIKTIKKILKTQGSIVLLTFFKKKQ</sequence>
<dbReference type="Proteomes" id="UP000265926">
    <property type="component" value="Unassembled WGS sequence"/>
</dbReference>
<dbReference type="CDD" id="cd06171">
    <property type="entry name" value="Sigma70_r4"/>
    <property type="match status" value="1"/>
</dbReference>
<dbReference type="Gene3D" id="1.10.1740.10">
    <property type="match status" value="1"/>
</dbReference>
<proteinExistence type="inferred from homology"/>
<evidence type="ECO:0000313" key="7">
    <source>
        <dbReference type="EMBL" id="RIJ49725.1"/>
    </source>
</evidence>
<dbReference type="GO" id="GO:0016987">
    <property type="term" value="F:sigma factor activity"/>
    <property type="evidence" value="ECO:0007669"/>
    <property type="project" value="UniProtKB-KW"/>
</dbReference>
<keyword evidence="5" id="KW-0175">Coiled coil</keyword>
<dbReference type="PANTHER" id="PTHR43133">
    <property type="entry name" value="RNA POLYMERASE ECF-TYPE SIGMA FACTO"/>
    <property type="match status" value="1"/>
</dbReference>
<organism evidence="7 8">
    <name type="scientific">Maribellus luteus</name>
    <dbReference type="NCBI Taxonomy" id="2305463"/>
    <lineage>
        <taxon>Bacteria</taxon>
        <taxon>Pseudomonadati</taxon>
        <taxon>Bacteroidota</taxon>
        <taxon>Bacteroidia</taxon>
        <taxon>Marinilabiliales</taxon>
        <taxon>Prolixibacteraceae</taxon>
        <taxon>Maribellus</taxon>
    </lineage>
</organism>
<evidence type="ECO:0000256" key="1">
    <source>
        <dbReference type="ARBA" id="ARBA00010641"/>
    </source>
</evidence>
<keyword evidence="4" id="KW-0804">Transcription</keyword>
<dbReference type="InterPro" id="IPR014284">
    <property type="entry name" value="RNA_pol_sigma-70_dom"/>
</dbReference>
<comment type="similarity">
    <text evidence="1">Belongs to the sigma-70 factor family. ECF subfamily.</text>
</comment>
<name>A0A399T494_9BACT</name>
<dbReference type="GO" id="GO:0003677">
    <property type="term" value="F:DNA binding"/>
    <property type="evidence" value="ECO:0007669"/>
    <property type="project" value="InterPro"/>
</dbReference>
<dbReference type="InterPro" id="IPR013325">
    <property type="entry name" value="RNA_pol_sigma_r2"/>
</dbReference>
<dbReference type="GO" id="GO:0006352">
    <property type="term" value="P:DNA-templated transcription initiation"/>
    <property type="evidence" value="ECO:0007669"/>
    <property type="project" value="InterPro"/>
</dbReference>
<accession>A0A399T494</accession>
<dbReference type="Pfam" id="PF08281">
    <property type="entry name" value="Sigma70_r4_2"/>
    <property type="match status" value="1"/>
</dbReference>
<reference evidence="7 8" key="1">
    <citation type="submission" date="2018-08" db="EMBL/GenBank/DDBJ databases">
        <title>Pallidiluteibacterium maritimus gen. nov., sp. nov., isolated from coastal sediment.</title>
        <authorList>
            <person name="Zhou L.Y."/>
        </authorList>
    </citation>
    <scope>NUCLEOTIDE SEQUENCE [LARGE SCALE GENOMIC DNA]</scope>
    <source>
        <strain evidence="7 8">XSD2</strain>
    </source>
</reference>
<feature type="domain" description="RNA polymerase sigma factor 70 region 4 type 2" evidence="6">
    <location>
        <begin position="129"/>
        <end position="180"/>
    </location>
</feature>
<feature type="coiled-coil region" evidence="5">
    <location>
        <begin position="81"/>
        <end position="144"/>
    </location>
</feature>
<dbReference type="RefSeq" id="WP_119436413.1">
    <property type="nucleotide sequence ID" value="NZ_QWGR01000002.1"/>
</dbReference>
<dbReference type="PANTHER" id="PTHR43133:SF46">
    <property type="entry name" value="RNA POLYMERASE SIGMA-70 FACTOR ECF SUBFAMILY"/>
    <property type="match status" value="1"/>
</dbReference>
<dbReference type="SUPFAM" id="SSF88659">
    <property type="entry name" value="Sigma3 and sigma4 domains of RNA polymerase sigma factors"/>
    <property type="match status" value="1"/>
</dbReference>
<dbReference type="InterPro" id="IPR039425">
    <property type="entry name" value="RNA_pol_sigma-70-like"/>
</dbReference>
<dbReference type="InterPro" id="IPR013324">
    <property type="entry name" value="RNA_pol_sigma_r3/r4-like"/>
</dbReference>
<evidence type="ECO:0000256" key="3">
    <source>
        <dbReference type="ARBA" id="ARBA00023082"/>
    </source>
</evidence>
<dbReference type="OrthoDB" id="1121921at2"/>
<dbReference type="AlphaFoldDB" id="A0A399T494"/>
<gene>
    <name evidence="7" type="ORF">D1614_03005</name>
</gene>
<comment type="caution">
    <text evidence="7">The sequence shown here is derived from an EMBL/GenBank/DDBJ whole genome shotgun (WGS) entry which is preliminary data.</text>
</comment>
<dbReference type="InterPro" id="IPR013249">
    <property type="entry name" value="RNA_pol_sigma70_r4_t2"/>
</dbReference>
<keyword evidence="2" id="KW-0805">Transcription regulation</keyword>
<evidence type="ECO:0000313" key="8">
    <source>
        <dbReference type="Proteomes" id="UP000265926"/>
    </source>
</evidence>
<protein>
    <submittedName>
        <fullName evidence="7">Sigma-70 family RNA polymerase sigma factor</fullName>
    </submittedName>
</protein>
<keyword evidence="8" id="KW-1185">Reference proteome</keyword>
<keyword evidence="3" id="KW-0731">Sigma factor</keyword>
<evidence type="ECO:0000256" key="5">
    <source>
        <dbReference type="SAM" id="Coils"/>
    </source>
</evidence>